<dbReference type="Gene3D" id="3.30.70.270">
    <property type="match status" value="2"/>
</dbReference>
<keyword evidence="6" id="KW-1185">Reference proteome</keyword>
<accession>A0ABD2X6D6</accession>
<evidence type="ECO:0000313" key="5">
    <source>
        <dbReference type="EMBL" id="KAL3400680.1"/>
    </source>
</evidence>
<evidence type="ECO:0000259" key="4">
    <source>
        <dbReference type="Pfam" id="PF17921"/>
    </source>
</evidence>
<dbReference type="Gene3D" id="1.10.340.70">
    <property type="match status" value="1"/>
</dbReference>
<dbReference type="CDD" id="cd09274">
    <property type="entry name" value="RNase_HI_RT_Ty3"/>
    <property type="match status" value="1"/>
</dbReference>
<dbReference type="SUPFAM" id="SSF56672">
    <property type="entry name" value="DNA/RNA polymerases"/>
    <property type="match status" value="1"/>
</dbReference>
<dbReference type="InterPro" id="IPR041588">
    <property type="entry name" value="Integrase_H2C2"/>
</dbReference>
<proteinExistence type="predicted"/>
<organism evidence="5 6">
    <name type="scientific">Trichogramma kaykai</name>
    <dbReference type="NCBI Taxonomy" id="54128"/>
    <lineage>
        <taxon>Eukaryota</taxon>
        <taxon>Metazoa</taxon>
        <taxon>Ecdysozoa</taxon>
        <taxon>Arthropoda</taxon>
        <taxon>Hexapoda</taxon>
        <taxon>Insecta</taxon>
        <taxon>Pterygota</taxon>
        <taxon>Neoptera</taxon>
        <taxon>Endopterygota</taxon>
        <taxon>Hymenoptera</taxon>
        <taxon>Apocrita</taxon>
        <taxon>Proctotrupomorpha</taxon>
        <taxon>Chalcidoidea</taxon>
        <taxon>Trichogrammatidae</taxon>
        <taxon>Trichogramma</taxon>
    </lineage>
</organism>
<comment type="caution">
    <text evidence="5">The sequence shown here is derived from an EMBL/GenBank/DDBJ whole genome shotgun (WGS) entry which is preliminary data.</text>
</comment>
<dbReference type="Pfam" id="PF17919">
    <property type="entry name" value="RT_RNaseH_2"/>
    <property type="match status" value="1"/>
</dbReference>
<dbReference type="InterPro" id="IPR041577">
    <property type="entry name" value="RT_RNaseH_2"/>
</dbReference>
<dbReference type="AlphaFoldDB" id="A0ABD2X6D6"/>
<evidence type="ECO:0000256" key="1">
    <source>
        <dbReference type="ARBA" id="ARBA00012493"/>
    </source>
</evidence>
<gene>
    <name evidence="5" type="ORF">TKK_005838</name>
</gene>
<feature type="domain" description="Reverse transcriptase/retrotransposon-derived protein RNase H-like" evidence="3">
    <location>
        <begin position="109"/>
        <end position="207"/>
    </location>
</feature>
<dbReference type="InterPro" id="IPR050951">
    <property type="entry name" value="Retrovirus_Pol_polyprotein"/>
</dbReference>
<evidence type="ECO:0000313" key="6">
    <source>
        <dbReference type="Proteomes" id="UP001627154"/>
    </source>
</evidence>
<reference evidence="5 6" key="1">
    <citation type="journal article" date="2024" name="bioRxiv">
        <title>A reference genome for Trichogramma kaykai: A tiny desert-dwelling parasitoid wasp with competing sex-ratio distorters.</title>
        <authorList>
            <person name="Culotta J."/>
            <person name="Lindsey A.R."/>
        </authorList>
    </citation>
    <scope>NUCLEOTIDE SEQUENCE [LARGE SCALE GENOMIC DNA]</scope>
    <source>
        <strain evidence="5 6">KSX58</strain>
    </source>
</reference>
<dbReference type="EMBL" id="JBJJXI010000050">
    <property type="protein sequence ID" value="KAL3400680.1"/>
    <property type="molecule type" value="Genomic_DNA"/>
</dbReference>
<dbReference type="GO" id="GO:0003964">
    <property type="term" value="F:RNA-directed DNA polymerase activity"/>
    <property type="evidence" value="ECO:0007669"/>
    <property type="project" value="UniProtKB-EC"/>
</dbReference>
<name>A0ABD2X6D6_9HYME</name>
<dbReference type="PANTHER" id="PTHR37984">
    <property type="entry name" value="PROTEIN CBG26694"/>
    <property type="match status" value="1"/>
</dbReference>
<evidence type="ECO:0000259" key="3">
    <source>
        <dbReference type="Pfam" id="PF17919"/>
    </source>
</evidence>
<dbReference type="EC" id="2.7.7.49" evidence="1"/>
<sequence length="386" mass="44126">MREHEVHLDILLKRLQQASLQLNYSKCVFGEEKVEFLGYLVSSAGYKLLANKVESTVEFPRSKTIEELRRFLGIINFYRNSIPHAAEMQAHLNKFLSDSRKNDKRPVDWDNSAIAAFEKCKQSLVDVTLLDFPRPDAPIRVITDASDTAMGGALEQRVEETWRPLAFFSGKFNPAQTRYSTFDSKLTAMTESVKYFDYYLEGRKFTLVTDHKPLIYSHNQSHDKAPPRRLRQLIYLAQFEVNYEYLPGKSNDVADALSRIESAPAEPIDEPASCDFPLSIGSITIPPRIDLPDIMSAQNEDSELSDILKDPNHKLKLKIIPLGSENLKIYCESGEGVNRPYLPASLRKESFSLYHGDAHPSTRAMKRRVKEHFVWPNMDKDIARVI</sequence>
<protein>
    <recommendedName>
        <fullName evidence="1">RNA-directed DNA polymerase</fullName>
        <ecNumber evidence="1">2.7.7.49</ecNumber>
    </recommendedName>
</protein>
<feature type="domain" description="Integrase zinc-binding" evidence="4">
    <location>
        <begin position="343"/>
        <end position="386"/>
    </location>
</feature>
<evidence type="ECO:0000256" key="2">
    <source>
        <dbReference type="ARBA" id="ARBA00023268"/>
    </source>
</evidence>
<dbReference type="Proteomes" id="UP001627154">
    <property type="component" value="Unassembled WGS sequence"/>
</dbReference>
<dbReference type="Pfam" id="PF17921">
    <property type="entry name" value="Integrase_H2C2"/>
    <property type="match status" value="1"/>
</dbReference>
<dbReference type="InterPro" id="IPR043128">
    <property type="entry name" value="Rev_trsase/Diguanyl_cyclase"/>
</dbReference>
<keyword evidence="2" id="KW-0511">Multifunctional enzyme</keyword>
<dbReference type="PANTHER" id="PTHR37984:SF5">
    <property type="entry name" value="PROTEIN NYNRIN-LIKE"/>
    <property type="match status" value="1"/>
</dbReference>
<dbReference type="InterPro" id="IPR043502">
    <property type="entry name" value="DNA/RNA_pol_sf"/>
</dbReference>